<dbReference type="VEuPathDB" id="TrichDB:TVAG_213670"/>
<protein>
    <submittedName>
        <fullName evidence="2">Uncharacterized protein</fullName>
    </submittedName>
</protein>
<reference evidence="2" key="1">
    <citation type="submission" date="2006-10" db="EMBL/GenBank/DDBJ databases">
        <authorList>
            <person name="Amadeo P."/>
            <person name="Zhao Q."/>
            <person name="Wortman J."/>
            <person name="Fraser-Liggett C."/>
            <person name="Carlton J."/>
        </authorList>
    </citation>
    <scope>NUCLEOTIDE SEQUENCE</scope>
    <source>
        <strain evidence="2">G3</strain>
    </source>
</reference>
<dbReference type="KEGG" id="tva:4760021"/>
<dbReference type="Proteomes" id="UP000001542">
    <property type="component" value="Unassembled WGS sequence"/>
</dbReference>
<gene>
    <name evidence="2" type="ORF">TVAG_213670</name>
</gene>
<dbReference type="VEuPathDB" id="TrichDB:TVAGG3_0254460"/>
<proteinExistence type="predicted"/>
<dbReference type="RefSeq" id="XP_001330570.1">
    <property type="nucleotide sequence ID" value="XM_001330534.1"/>
</dbReference>
<keyword evidence="1" id="KW-0472">Membrane</keyword>
<dbReference type="SMR" id="A2EYU8"/>
<evidence type="ECO:0000313" key="2">
    <source>
        <dbReference type="EMBL" id="EAY02167.1"/>
    </source>
</evidence>
<keyword evidence="1" id="KW-1133">Transmembrane helix</keyword>
<name>A2EYU8_TRIV3</name>
<feature type="transmembrane region" description="Helical" evidence="1">
    <location>
        <begin position="680"/>
        <end position="704"/>
    </location>
</feature>
<reference evidence="2" key="2">
    <citation type="journal article" date="2007" name="Science">
        <title>Draft genome sequence of the sexually transmitted pathogen Trichomonas vaginalis.</title>
        <authorList>
            <person name="Carlton J.M."/>
            <person name="Hirt R.P."/>
            <person name="Silva J.C."/>
            <person name="Delcher A.L."/>
            <person name="Schatz M."/>
            <person name="Zhao Q."/>
            <person name="Wortman J.R."/>
            <person name="Bidwell S.L."/>
            <person name="Alsmark U.C.M."/>
            <person name="Besteiro S."/>
            <person name="Sicheritz-Ponten T."/>
            <person name="Noel C.J."/>
            <person name="Dacks J.B."/>
            <person name="Foster P.G."/>
            <person name="Simillion C."/>
            <person name="Van de Peer Y."/>
            <person name="Miranda-Saavedra D."/>
            <person name="Barton G.J."/>
            <person name="Westrop G.D."/>
            <person name="Mueller S."/>
            <person name="Dessi D."/>
            <person name="Fiori P.L."/>
            <person name="Ren Q."/>
            <person name="Paulsen I."/>
            <person name="Zhang H."/>
            <person name="Bastida-Corcuera F.D."/>
            <person name="Simoes-Barbosa A."/>
            <person name="Brown M.T."/>
            <person name="Hayes R.D."/>
            <person name="Mukherjee M."/>
            <person name="Okumura C.Y."/>
            <person name="Schneider R."/>
            <person name="Smith A.J."/>
            <person name="Vanacova S."/>
            <person name="Villalvazo M."/>
            <person name="Haas B.J."/>
            <person name="Pertea M."/>
            <person name="Feldblyum T.V."/>
            <person name="Utterback T.R."/>
            <person name="Shu C.L."/>
            <person name="Osoegawa K."/>
            <person name="de Jong P.J."/>
            <person name="Hrdy I."/>
            <person name="Horvathova L."/>
            <person name="Zubacova Z."/>
            <person name="Dolezal P."/>
            <person name="Malik S.B."/>
            <person name="Logsdon J.M. Jr."/>
            <person name="Henze K."/>
            <person name="Gupta A."/>
            <person name="Wang C.C."/>
            <person name="Dunne R.L."/>
            <person name="Upcroft J.A."/>
            <person name="Upcroft P."/>
            <person name="White O."/>
            <person name="Salzberg S.L."/>
            <person name="Tang P."/>
            <person name="Chiu C.-H."/>
            <person name="Lee Y.-S."/>
            <person name="Embley T.M."/>
            <person name="Coombs G.H."/>
            <person name="Mottram J.C."/>
            <person name="Tachezy J."/>
            <person name="Fraser-Liggett C.M."/>
            <person name="Johnson P.J."/>
        </authorList>
    </citation>
    <scope>NUCLEOTIDE SEQUENCE [LARGE SCALE GENOMIC DNA]</scope>
    <source>
        <strain evidence="2">G3</strain>
    </source>
</reference>
<keyword evidence="3" id="KW-1185">Reference proteome</keyword>
<dbReference type="EMBL" id="DS113544">
    <property type="protein sequence ID" value="EAY02167.1"/>
    <property type="molecule type" value="Genomic_DNA"/>
</dbReference>
<dbReference type="AlphaFoldDB" id="A2EYU8"/>
<accession>A2EYU8</accession>
<evidence type="ECO:0000256" key="1">
    <source>
        <dbReference type="SAM" id="Phobius"/>
    </source>
</evidence>
<keyword evidence="1" id="KW-0812">Transmembrane</keyword>
<dbReference type="InParanoid" id="A2EYU8"/>
<evidence type="ECO:0000313" key="3">
    <source>
        <dbReference type="Proteomes" id="UP000001542"/>
    </source>
</evidence>
<organism evidence="2 3">
    <name type="scientific">Trichomonas vaginalis (strain ATCC PRA-98 / G3)</name>
    <dbReference type="NCBI Taxonomy" id="412133"/>
    <lineage>
        <taxon>Eukaryota</taxon>
        <taxon>Metamonada</taxon>
        <taxon>Parabasalia</taxon>
        <taxon>Trichomonadida</taxon>
        <taxon>Trichomonadidae</taxon>
        <taxon>Trichomonas</taxon>
    </lineage>
</organism>
<sequence>MLALFLQRANLRESSDIQFYANLFIDGLYLNDAFQDDWPNIKEMINTFFKPKAPLYSLLTNVYKNTTELNEFHEYVSQYIVNTTLLTNPDFGMDTFLGKEINGKTLTELLYENRKYIKSLGNILEFDGDKLYELVTNLKENPDKAQLVDLLDGLKLGTGFIYDMFDIFNFIFTKKDTFLLEDAPSHIFYEKDVVMNLIADIPKMVSDDKITIAELFRELNYMVDYAFGSWEAVKLLTKHICLLIFEPFTRTIPKSNKDIVKKVKDIIQLYNDLLADTQISNEVKESVKLLQVAVDGLQSFIDKGFSVESMTTFLFGVEFAAKASTKGRSIVGSVPLNVSLESAGTIIRAISRSGVSTKELILAIGQMRMDFFEAPQTPEEFYNSVRTAVKTTTQVVDIVKEMMDVAKTVLEVGDQVRELLNETKELIKILSPVNGVVTVLDFFGFNKYKSENIVGLFAEITKLLKKLGFYLPIKETATDFFEKLQKIDFDKNPKLSDIYGKTSDPQSTTSFIIGLQKMMNGQNFGEAFADFTFMGINPAQTMKNIKNLTENQQSLNGLINCISTGSGVAEAAKNVAKAVEAFAKNEDATFDSLLSAAGVNTKDFFKYTDAYLGPASNDLGETFTQFLEIKGEDFSADLNTVSMRVNTTKMVTVDDVATLSNSISANVVKPTKKNLSSSKAWIAAVVIVVIVIIAGVAVAGFFLWKKKMWFFAEKKDDNEDNSNEEEKNKSSEA</sequence>